<evidence type="ECO:0000313" key="1">
    <source>
        <dbReference type="EMBL" id="CAK24993.1"/>
    </source>
</evidence>
<accession>Q0E5Y9</accession>
<dbReference type="RefSeq" id="YP_001522866.1">
    <property type="nucleotide sequence ID" value="NC_009936.1"/>
</dbReference>
<organism evidence="1 2">
    <name type="scientific">Pseudomonas phage LKA1</name>
    <dbReference type="NCBI Taxonomy" id="386793"/>
    <lineage>
        <taxon>Viruses</taxon>
        <taxon>Duplodnaviria</taxon>
        <taxon>Heunggongvirae</taxon>
        <taxon>Uroviricota</taxon>
        <taxon>Caudoviricetes</taxon>
        <taxon>Autographivirales</taxon>
        <taxon>Autoscriptoviridae</taxon>
        <taxon>Stubburvirus</taxon>
        <taxon>Stubburvirus LKA1</taxon>
    </lineage>
</organism>
<dbReference type="KEGG" id="vg:5687466"/>
<keyword evidence="2" id="KW-1185">Reference proteome</keyword>
<name>Q0E5Y9_9CAUD</name>
<sequence length="65" mass="7361">MTQDITLQCSLIETDEVYAEPDDRGLLLQVSQSGTWSQVVLTNADALRLAEHIIMHVPREQTNEH</sequence>
<reference evidence="1 2" key="1">
    <citation type="journal article" date="2006" name="J. Bacteriol.">
        <title>Genomic analysis of Pseudomonas aeruginosa phages LKD16 and LKA1: establishment of the phiKMV subgroup within the T7 supergroup.</title>
        <authorList>
            <person name="Ceyssens P.J."/>
            <person name="Lavigne R."/>
            <person name="Mattheus W."/>
            <person name="Chibeu A."/>
            <person name="Hertveldt K."/>
            <person name="Mast J."/>
            <person name="Robben J."/>
            <person name="Volckaert G."/>
        </authorList>
    </citation>
    <scope>NUCLEOTIDE SEQUENCE</scope>
</reference>
<dbReference type="GeneID" id="5687466"/>
<dbReference type="Proteomes" id="UP000002089">
    <property type="component" value="Segment"/>
</dbReference>
<proteinExistence type="predicted"/>
<dbReference type="EMBL" id="AM265639">
    <property type="protein sequence ID" value="CAK24993.1"/>
    <property type="molecule type" value="Genomic_DNA"/>
</dbReference>
<protein>
    <submittedName>
        <fullName evidence="1">Uncharacterized protein</fullName>
    </submittedName>
</protein>
<evidence type="ECO:0000313" key="2">
    <source>
        <dbReference type="Proteomes" id="UP000002089"/>
    </source>
</evidence>